<dbReference type="Proteomes" id="UP000316621">
    <property type="component" value="Chromosome 6"/>
</dbReference>
<feature type="compositionally biased region" description="Polar residues" evidence="4">
    <location>
        <begin position="43"/>
        <end position="60"/>
    </location>
</feature>
<dbReference type="SUPFAM" id="SSF47473">
    <property type="entry name" value="EF-hand"/>
    <property type="match status" value="1"/>
</dbReference>
<dbReference type="InterPro" id="IPR039647">
    <property type="entry name" value="EF_hand_pair_protein_CML-like"/>
</dbReference>
<feature type="domain" description="EF-hand" evidence="5">
    <location>
        <begin position="154"/>
        <end position="189"/>
    </location>
</feature>
<evidence type="ECO:0000256" key="4">
    <source>
        <dbReference type="SAM" id="MobiDB-lite"/>
    </source>
</evidence>
<keyword evidence="3" id="KW-0106">Calcium</keyword>
<dbReference type="STRING" id="3469.A0A4Y7JYH6"/>
<protein>
    <recommendedName>
        <fullName evidence="5">EF-hand domain-containing protein</fullName>
    </recommendedName>
</protein>
<organism evidence="6 7">
    <name type="scientific">Papaver somniferum</name>
    <name type="common">Opium poppy</name>
    <dbReference type="NCBI Taxonomy" id="3469"/>
    <lineage>
        <taxon>Eukaryota</taxon>
        <taxon>Viridiplantae</taxon>
        <taxon>Streptophyta</taxon>
        <taxon>Embryophyta</taxon>
        <taxon>Tracheophyta</taxon>
        <taxon>Spermatophyta</taxon>
        <taxon>Magnoliopsida</taxon>
        <taxon>Ranunculales</taxon>
        <taxon>Papaveraceae</taxon>
        <taxon>Papaveroideae</taxon>
        <taxon>Papaver</taxon>
    </lineage>
</organism>
<dbReference type="Gene3D" id="1.10.238.10">
    <property type="entry name" value="EF-hand"/>
    <property type="match status" value="2"/>
</dbReference>
<feature type="compositionally biased region" description="Basic residues" evidence="4">
    <location>
        <begin position="1"/>
        <end position="18"/>
    </location>
</feature>
<dbReference type="PANTHER" id="PTHR10891">
    <property type="entry name" value="EF-HAND CALCIUM-BINDING DOMAIN CONTAINING PROTEIN"/>
    <property type="match status" value="1"/>
</dbReference>
<dbReference type="OrthoDB" id="26525at2759"/>
<gene>
    <name evidence="6" type="ORF">C5167_008520</name>
</gene>
<sequence length="226" mass="24741">MKLTKYHPRNLFRSKKSKSSSVSRTDDPRFGSGSSLASSSSSTNLKEGSSSGTPTSVLPANSPFLIQSKSGVEEEIWSVETHFELVEAFKLIDKDGDGKITRSELESVLQRIGGEPPSRDEVMIMFSEIDSDGDGFITLEEFSAISSAFEPPASGSSELRDVFDYFDTDKNGKISAEELLGVFMAIGGDEQRFTLDECKSMISGVDSDGDGFVCFKDFSKMMERQI</sequence>
<keyword evidence="1" id="KW-0479">Metal-binding</keyword>
<dbReference type="EMBL" id="CM010720">
    <property type="protein sequence ID" value="RZC64828.1"/>
    <property type="molecule type" value="Genomic_DNA"/>
</dbReference>
<dbReference type="PROSITE" id="PS00018">
    <property type="entry name" value="EF_HAND_1"/>
    <property type="match status" value="4"/>
</dbReference>
<keyword evidence="7" id="KW-1185">Reference proteome</keyword>
<evidence type="ECO:0000313" key="6">
    <source>
        <dbReference type="EMBL" id="RZC64828.1"/>
    </source>
</evidence>
<evidence type="ECO:0000256" key="2">
    <source>
        <dbReference type="ARBA" id="ARBA00022737"/>
    </source>
</evidence>
<keyword evidence="2" id="KW-0677">Repeat</keyword>
<evidence type="ECO:0000313" key="7">
    <source>
        <dbReference type="Proteomes" id="UP000316621"/>
    </source>
</evidence>
<dbReference type="AlphaFoldDB" id="A0A4Y7JYH6"/>
<dbReference type="OMA" id="CRLMIAS"/>
<dbReference type="InterPro" id="IPR002048">
    <property type="entry name" value="EF_hand_dom"/>
</dbReference>
<feature type="region of interest" description="Disordered" evidence="4">
    <location>
        <begin position="1"/>
        <end position="60"/>
    </location>
</feature>
<dbReference type="InterPro" id="IPR011992">
    <property type="entry name" value="EF-hand-dom_pair"/>
</dbReference>
<evidence type="ECO:0000256" key="3">
    <source>
        <dbReference type="ARBA" id="ARBA00022837"/>
    </source>
</evidence>
<dbReference type="Gramene" id="RZC64828">
    <property type="protein sequence ID" value="RZC64828"/>
    <property type="gene ID" value="C5167_008520"/>
</dbReference>
<dbReference type="CDD" id="cd00051">
    <property type="entry name" value="EFh"/>
    <property type="match status" value="2"/>
</dbReference>
<feature type="compositionally biased region" description="Low complexity" evidence="4">
    <location>
        <begin position="31"/>
        <end position="42"/>
    </location>
</feature>
<dbReference type="FunFam" id="1.10.238.10:FF:000001">
    <property type="entry name" value="Calmodulin 1"/>
    <property type="match status" value="1"/>
</dbReference>
<dbReference type="GO" id="GO:0005509">
    <property type="term" value="F:calcium ion binding"/>
    <property type="evidence" value="ECO:0007669"/>
    <property type="project" value="InterPro"/>
</dbReference>
<accession>A0A4Y7JYH6</accession>
<feature type="domain" description="EF-hand" evidence="5">
    <location>
        <begin position="193"/>
        <end position="226"/>
    </location>
</feature>
<dbReference type="SMART" id="SM00054">
    <property type="entry name" value="EFh"/>
    <property type="match status" value="4"/>
</dbReference>
<name>A0A4Y7JYH6_PAPSO</name>
<dbReference type="Pfam" id="PF13499">
    <property type="entry name" value="EF-hand_7"/>
    <property type="match status" value="2"/>
</dbReference>
<proteinExistence type="predicted"/>
<reference evidence="6 7" key="1">
    <citation type="journal article" date="2018" name="Science">
        <title>The opium poppy genome and morphinan production.</title>
        <authorList>
            <person name="Guo L."/>
            <person name="Winzer T."/>
            <person name="Yang X."/>
            <person name="Li Y."/>
            <person name="Ning Z."/>
            <person name="He Z."/>
            <person name="Teodor R."/>
            <person name="Lu Y."/>
            <person name="Bowser T.A."/>
            <person name="Graham I.A."/>
            <person name="Ye K."/>
        </authorList>
    </citation>
    <scope>NUCLEOTIDE SEQUENCE [LARGE SCALE GENOMIC DNA]</scope>
    <source>
        <strain evidence="7">cv. HN1</strain>
        <tissue evidence="6">Leaves</tissue>
    </source>
</reference>
<feature type="domain" description="EF-hand" evidence="5">
    <location>
        <begin position="117"/>
        <end position="152"/>
    </location>
</feature>
<evidence type="ECO:0000259" key="5">
    <source>
        <dbReference type="PROSITE" id="PS50222"/>
    </source>
</evidence>
<feature type="domain" description="EF-hand" evidence="5">
    <location>
        <begin position="80"/>
        <end position="115"/>
    </location>
</feature>
<dbReference type="PROSITE" id="PS50222">
    <property type="entry name" value="EF_HAND_2"/>
    <property type="match status" value="4"/>
</dbReference>
<dbReference type="InterPro" id="IPR018247">
    <property type="entry name" value="EF_Hand_1_Ca_BS"/>
</dbReference>
<evidence type="ECO:0000256" key="1">
    <source>
        <dbReference type="ARBA" id="ARBA00022723"/>
    </source>
</evidence>